<comment type="caution">
    <text evidence="1">The sequence shown here is derived from an EMBL/GenBank/DDBJ whole genome shotgun (WGS) entry which is preliminary data.</text>
</comment>
<evidence type="ECO:0000313" key="1">
    <source>
        <dbReference type="EMBL" id="KAK7907365.1"/>
    </source>
</evidence>
<name>A0AAW0P2V4_9GOBI</name>
<organism evidence="1 2">
    <name type="scientific">Mugilogobius chulae</name>
    <name type="common">yellowstripe goby</name>
    <dbReference type="NCBI Taxonomy" id="88201"/>
    <lineage>
        <taxon>Eukaryota</taxon>
        <taxon>Metazoa</taxon>
        <taxon>Chordata</taxon>
        <taxon>Craniata</taxon>
        <taxon>Vertebrata</taxon>
        <taxon>Euteleostomi</taxon>
        <taxon>Actinopterygii</taxon>
        <taxon>Neopterygii</taxon>
        <taxon>Teleostei</taxon>
        <taxon>Neoteleostei</taxon>
        <taxon>Acanthomorphata</taxon>
        <taxon>Gobiaria</taxon>
        <taxon>Gobiiformes</taxon>
        <taxon>Gobioidei</taxon>
        <taxon>Gobiidae</taxon>
        <taxon>Gobionellinae</taxon>
        <taxon>Mugilogobius</taxon>
    </lineage>
</organism>
<dbReference type="AlphaFoldDB" id="A0AAW0P2V4"/>
<sequence>MSGEVRLKKLEKLILDGPVQSNGHCLSVETLLDILVCLYDECNNSPLRREKNILEFLDWVVTLLACVAVKHSNGVSVWLRLSAQAAPSGPPCKTCQSGPCLAELLDLGPFPPLFPPSHTSCLAALFAHAHLCHTIASSYINVLVKSSRHNTSCRWERASYLSWKSRETACYIYVPFPPERRVESPLPSHVSVNELK</sequence>
<dbReference type="Proteomes" id="UP001460270">
    <property type="component" value="Unassembled WGS sequence"/>
</dbReference>
<proteinExistence type="predicted"/>
<evidence type="ECO:0000313" key="2">
    <source>
        <dbReference type="Proteomes" id="UP001460270"/>
    </source>
</evidence>
<gene>
    <name evidence="1" type="ORF">WMY93_015977</name>
</gene>
<dbReference type="EMBL" id="JBBPFD010000011">
    <property type="protein sequence ID" value="KAK7907365.1"/>
    <property type="molecule type" value="Genomic_DNA"/>
</dbReference>
<reference evidence="2" key="1">
    <citation type="submission" date="2024-04" db="EMBL/GenBank/DDBJ databases">
        <title>Salinicola lusitanus LLJ914,a marine bacterium isolated from the Okinawa Trough.</title>
        <authorList>
            <person name="Li J."/>
        </authorList>
    </citation>
    <scope>NUCLEOTIDE SEQUENCE [LARGE SCALE GENOMIC DNA]</scope>
</reference>
<protein>
    <submittedName>
        <fullName evidence="1">Uncharacterized protein</fullName>
    </submittedName>
</protein>
<accession>A0AAW0P2V4</accession>
<keyword evidence="2" id="KW-1185">Reference proteome</keyword>
<dbReference type="Gene3D" id="3.30.200.20">
    <property type="entry name" value="Phosphorylase Kinase, domain 1"/>
    <property type="match status" value="1"/>
</dbReference>